<dbReference type="InterPro" id="IPR011008">
    <property type="entry name" value="Dimeric_a/b-barrel"/>
</dbReference>
<comment type="subunit">
    <text evidence="1">Homodimer.</text>
</comment>
<dbReference type="PANTHER" id="PTHR33178">
    <property type="match status" value="1"/>
</dbReference>
<reference evidence="3" key="1">
    <citation type="submission" date="2022-07" db="EMBL/GenBank/DDBJ databases">
        <title>Phylogenomic reconstructions and comparative analyses of Kickxellomycotina fungi.</title>
        <authorList>
            <person name="Reynolds N.K."/>
            <person name="Stajich J.E."/>
            <person name="Barry K."/>
            <person name="Grigoriev I.V."/>
            <person name="Crous P."/>
            <person name="Smith M.E."/>
        </authorList>
    </citation>
    <scope>NUCLEOTIDE SEQUENCE</scope>
    <source>
        <strain evidence="3">IMI 214461</strain>
    </source>
</reference>
<dbReference type="PANTHER" id="PTHR33178:SF10">
    <property type="entry name" value="STRESS-RESPONSE A_B BARREL DOMAIN-CONTAINING PROTEIN"/>
    <property type="match status" value="1"/>
</dbReference>
<comment type="caution">
    <text evidence="3">The sequence shown here is derived from an EMBL/GenBank/DDBJ whole genome shotgun (WGS) entry which is preliminary data.</text>
</comment>
<protein>
    <recommendedName>
        <fullName evidence="2">Stress-response A/B barrel domain-containing protein</fullName>
    </recommendedName>
</protein>
<dbReference type="AlphaFoldDB" id="A0A9W8EG90"/>
<dbReference type="OrthoDB" id="42919at2759"/>
<evidence type="ECO:0000256" key="1">
    <source>
        <dbReference type="ARBA" id="ARBA00011738"/>
    </source>
</evidence>
<feature type="domain" description="Stress-response A/B barrel" evidence="2">
    <location>
        <begin position="8"/>
        <end position="101"/>
    </location>
</feature>
<evidence type="ECO:0000313" key="4">
    <source>
        <dbReference type="Proteomes" id="UP001150907"/>
    </source>
</evidence>
<sequence>MLQHKMPFVHVVLLPVRRDVPEEYVEQVVAELCELKNTIEFVRSARCGKTVTSRGKQFTHALVVELESADQLPRYQEHPAHQAVLAKIKKIVAEDTIAMDFDSEH</sequence>
<keyword evidence="4" id="KW-1185">Reference proteome</keyword>
<gene>
    <name evidence="3" type="ORF">H4R26_004990</name>
</gene>
<evidence type="ECO:0000313" key="3">
    <source>
        <dbReference type="EMBL" id="KAJ1999612.1"/>
    </source>
</evidence>
<dbReference type="InterPro" id="IPR013097">
    <property type="entry name" value="Dabb"/>
</dbReference>
<dbReference type="Pfam" id="PF07876">
    <property type="entry name" value="Dabb"/>
    <property type="match status" value="1"/>
</dbReference>
<evidence type="ECO:0000259" key="2">
    <source>
        <dbReference type="PROSITE" id="PS51502"/>
    </source>
</evidence>
<dbReference type="PROSITE" id="PS51502">
    <property type="entry name" value="S_R_A_B_BARREL"/>
    <property type="match status" value="1"/>
</dbReference>
<dbReference type="EMBL" id="JANBQF010000672">
    <property type="protein sequence ID" value="KAJ1999612.1"/>
    <property type="molecule type" value="Genomic_DNA"/>
</dbReference>
<dbReference type="SUPFAM" id="SSF54909">
    <property type="entry name" value="Dimeric alpha+beta barrel"/>
    <property type="match status" value="1"/>
</dbReference>
<proteinExistence type="predicted"/>
<dbReference type="Gene3D" id="3.30.70.100">
    <property type="match status" value="1"/>
</dbReference>
<dbReference type="Proteomes" id="UP001150907">
    <property type="component" value="Unassembled WGS sequence"/>
</dbReference>
<dbReference type="SMART" id="SM00886">
    <property type="entry name" value="Dabb"/>
    <property type="match status" value="1"/>
</dbReference>
<dbReference type="InterPro" id="IPR044662">
    <property type="entry name" value="HS1/DABB1-like"/>
</dbReference>
<organism evidence="3 4">
    <name type="scientific">Coemansia thaxteri</name>
    <dbReference type="NCBI Taxonomy" id="2663907"/>
    <lineage>
        <taxon>Eukaryota</taxon>
        <taxon>Fungi</taxon>
        <taxon>Fungi incertae sedis</taxon>
        <taxon>Zoopagomycota</taxon>
        <taxon>Kickxellomycotina</taxon>
        <taxon>Kickxellomycetes</taxon>
        <taxon>Kickxellales</taxon>
        <taxon>Kickxellaceae</taxon>
        <taxon>Coemansia</taxon>
    </lineage>
</organism>
<accession>A0A9W8EG90</accession>
<name>A0A9W8EG90_9FUNG</name>